<evidence type="ECO:0000313" key="2">
    <source>
        <dbReference type="EMBL" id="KAJ4145636.1"/>
    </source>
</evidence>
<evidence type="ECO:0000256" key="1">
    <source>
        <dbReference type="SAM" id="MobiDB-lite"/>
    </source>
</evidence>
<dbReference type="GeneID" id="80891641"/>
<protein>
    <recommendedName>
        <fullName evidence="4">Dimethylaniline monooxygenase</fullName>
    </recommendedName>
</protein>
<gene>
    <name evidence="2" type="ORF">LMH87_004482</name>
</gene>
<dbReference type="EMBL" id="JAJHUN010000011">
    <property type="protein sequence ID" value="KAJ4145636.1"/>
    <property type="molecule type" value="Genomic_DNA"/>
</dbReference>
<dbReference type="PRINTS" id="PR00419">
    <property type="entry name" value="ADXRDTASE"/>
</dbReference>
<sequence length="102" mass="10978">MISSQTRIESVAIIGAGPSGAIAAAALKAENYFDRIRVFERRETAGGTWIHDPDPGPAAPVEPGKLPSEIDAHLDIPSNLPTTTLPDRTNRWATTPVYDSLR</sequence>
<dbReference type="Pfam" id="PF13450">
    <property type="entry name" value="NAD_binding_8"/>
    <property type="match status" value="1"/>
</dbReference>
<proteinExistence type="predicted"/>
<dbReference type="Gene3D" id="3.50.50.60">
    <property type="entry name" value="FAD/NAD(P)-binding domain"/>
    <property type="match status" value="1"/>
</dbReference>
<dbReference type="KEGG" id="amus:LMH87_004482"/>
<accession>A0A9W8UH24</accession>
<evidence type="ECO:0000313" key="3">
    <source>
        <dbReference type="Proteomes" id="UP001144673"/>
    </source>
</evidence>
<keyword evidence="3" id="KW-1185">Reference proteome</keyword>
<comment type="caution">
    <text evidence="2">The sequence shown here is derived from an EMBL/GenBank/DDBJ whole genome shotgun (WGS) entry which is preliminary data.</text>
</comment>
<feature type="region of interest" description="Disordered" evidence="1">
    <location>
        <begin position="78"/>
        <end position="102"/>
    </location>
</feature>
<dbReference type="AlphaFoldDB" id="A0A9W8UH24"/>
<name>A0A9W8UH24_AKAMU</name>
<dbReference type="RefSeq" id="XP_056049306.1">
    <property type="nucleotide sequence ID" value="XM_056195704.1"/>
</dbReference>
<feature type="compositionally biased region" description="Polar residues" evidence="1">
    <location>
        <begin position="79"/>
        <end position="93"/>
    </location>
</feature>
<dbReference type="Proteomes" id="UP001144673">
    <property type="component" value="Chromosome 2"/>
</dbReference>
<dbReference type="SUPFAM" id="SSF51905">
    <property type="entry name" value="FAD/NAD(P)-binding domain"/>
    <property type="match status" value="1"/>
</dbReference>
<evidence type="ECO:0008006" key="4">
    <source>
        <dbReference type="Google" id="ProtNLM"/>
    </source>
</evidence>
<organism evidence="2 3">
    <name type="scientific">Akanthomyces muscarius</name>
    <name type="common">Entomopathogenic fungus</name>
    <name type="synonym">Lecanicillium muscarium</name>
    <dbReference type="NCBI Taxonomy" id="2231603"/>
    <lineage>
        <taxon>Eukaryota</taxon>
        <taxon>Fungi</taxon>
        <taxon>Dikarya</taxon>
        <taxon>Ascomycota</taxon>
        <taxon>Pezizomycotina</taxon>
        <taxon>Sordariomycetes</taxon>
        <taxon>Hypocreomycetidae</taxon>
        <taxon>Hypocreales</taxon>
        <taxon>Cordycipitaceae</taxon>
        <taxon>Akanthomyces</taxon>
    </lineage>
</organism>
<reference evidence="2" key="1">
    <citation type="journal article" date="2023" name="Access Microbiol">
        <title>De-novo genome assembly for Akanthomyces muscarius, a biocontrol agent of insect agricultural pests.</title>
        <authorList>
            <person name="Erdos Z."/>
            <person name="Studholme D.J."/>
            <person name="Raymond B."/>
            <person name="Sharma M."/>
        </authorList>
    </citation>
    <scope>NUCLEOTIDE SEQUENCE</scope>
    <source>
        <strain evidence="2">Ve6</strain>
    </source>
</reference>
<dbReference type="InterPro" id="IPR036188">
    <property type="entry name" value="FAD/NAD-bd_sf"/>
</dbReference>